<dbReference type="PANTHER" id="PTHR43918:SF4">
    <property type="entry name" value="CARBOXYLIC ESTER HYDROLASE"/>
    <property type="match status" value="1"/>
</dbReference>
<dbReference type="InterPro" id="IPR050654">
    <property type="entry name" value="AChE-related_enzymes"/>
</dbReference>
<comment type="caution">
    <text evidence="6">The sequence shown here is derived from an EMBL/GenBank/DDBJ whole genome shotgun (WGS) entry which is preliminary data.</text>
</comment>
<dbReference type="PROSITE" id="PS00941">
    <property type="entry name" value="CARBOXYLESTERASE_B_2"/>
    <property type="match status" value="1"/>
</dbReference>
<dbReference type="InterPro" id="IPR002018">
    <property type="entry name" value="CarbesteraseB"/>
</dbReference>
<evidence type="ECO:0000313" key="7">
    <source>
        <dbReference type="Proteomes" id="UP001408356"/>
    </source>
</evidence>
<name>A0ABR2V8V7_9PEZI</name>
<dbReference type="Proteomes" id="UP001408356">
    <property type="component" value="Unassembled WGS sequence"/>
</dbReference>
<keyword evidence="2 4" id="KW-0378">Hydrolase</keyword>
<dbReference type="Pfam" id="PF00135">
    <property type="entry name" value="COesterase"/>
    <property type="match status" value="1"/>
</dbReference>
<protein>
    <recommendedName>
        <fullName evidence="4">Carboxylic ester hydrolase</fullName>
        <ecNumber evidence="4">3.1.1.-</ecNumber>
    </recommendedName>
</protein>
<evidence type="ECO:0000256" key="1">
    <source>
        <dbReference type="ARBA" id="ARBA00005964"/>
    </source>
</evidence>
<reference evidence="6 7" key="1">
    <citation type="journal article" date="2024" name="J. Plant Pathol.">
        <title>Sequence and assembly of the genome of Seiridium unicorne, isolate CBS 538.82, causal agent of cypress canker disease.</title>
        <authorList>
            <person name="Scali E."/>
            <person name="Rocca G.D."/>
            <person name="Danti R."/>
            <person name="Garbelotto M."/>
            <person name="Barberini S."/>
            <person name="Baroncelli R."/>
            <person name="Emiliani G."/>
        </authorList>
    </citation>
    <scope>NUCLEOTIDE SEQUENCE [LARGE SCALE GENOMIC DNA]</scope>
    <source>
        <strain evidence="6 7">BM-138-508</strain>
    </source>
</reference>
<gene>
    <name evidence="6" type="ORF">SUNI508_04249</name>
</gene>
<dbReference type="SUPFAM" id="SSF53474">
    <property type="entry name" value="alpha/beta-Hydrolases"/>
    <property type="match status" value="1"/>
</dbReference>
<accession>A0ABR2V8V7</accession>
<dbReference type="InterPro" id="IPR000997">
    <property type="entry name" value="Cholinesterase"/>
</dbReference>
<evidence type="ECO:0000313" key="6">
    <source>
        <dbReference type="EMBL" id="KAK9423355.1"/>
    </source>
</evidence>
<keyword evidence="3" id="KW-1015">Disulfide bond</keyword>
<feature type="domain" description="Carboxylesterase type B" evidence="5">
    <location>
        <begin position="28"/>
        <end position="481"/>
    </location>
</feature>
<dbReference type="PROSITE" id="PS00122">
    <property type="entry name" value="CARBOXYLESTERASE_B_1"/>
    <property type="match status" value="1"/>
</dbReference>
<keyword evidence="4" id="KW-0732">Signal</keyword>
<dbReference type="PRINTS" id="PR00878">
    <property type="entry name" value="CHOLNESTRASE"/>
</dbReference>
<evidence type="ECO:0000256" key="3">
    <source>
        <dbReference type="ARBA" id="ARBA00023157"/>
    </source>
</evidence>
<sequence>MEHLILALFCYGLTPAIAAITNGTGPNPTATIDSGVLIGTTTILPSSTSTVHKFLSVPFASPPERFRPSQPLGTWESPYNATIKYDVACFQNYIYSDATRDNLMKLVTGDAPPPKESEDCLTLDVFAPPPPANGTKKSVLFWIYGGSYRTGSNSNPNYDGSSFAANQDVILVSPNYRLNVHGFPANPQLEAPNQNLGLLDLRLALDWVRRNIAAFGGDPDKITLIGQSAGAAIVDMFVSAPPDPLPFRAAIMESGQATYNGAAATPGWAWNTLGRVVNCTGNNAQKYRCMRTTPAKNLKRASENHAIWFGPPVQDGVTWSKAPRRNRLNSTEEKPLMARVPILIGSTADEGAIYTTGVKSATAFLESHYGLSKAAAQALLTYYPIVPGGKITTEADRATAVMSESSFTCPAGFVYEDSATAGISAWRYFFDASFANSELVPGAYHASEIPLVFGTYDRDNATTFQSELSTAMETAWADFAKDPVAGPGWNMSKVAVFGGNAKPGESDEGRSVMKMAEKSYMDARCFLYKP</sequence>
<dbReference type="EMBL" id="JARVKF010000079">
    <property type="protein sequence ID" value="KAK9423355.1"/>
    <property type="molecule type" value="Genomic_DNA"/>
</dbReference>
<dbReference type="PANTHER" id="PTHR43918">
    <property type="entry name" value="ACETYLCHOLINESTERASE"/>
    <property type="match status" value="1"/>
</dbReference>
<organism evidence="6 7">
    <name type="scientific">Seiridium unicorne</name>
    <dbReference type="NCBI Taxonomy" id="138068"/>
    <lineage>
        <taxon>Eukaryota</taxon>
        <taxon>Fungi</taxon>
        <taxon>Dikarya</taxon>
        <taxon>Ascomycota</taxon>
        <taxon>Pezizomycotina</taxon>
        <taxon>Sordariomycetes</taxon>
        <taxon>Xylariomycetidae</taxon>
        <taxon>Amphisphaeriales</taxon>
        <taxon>Sporocadaceae</taxon>
        <taxon>Seiridium</taxon>
    </lineage>
</organism>
<keyword evidence="7" id="KW-1185">Reference proteome</keyword>
<dbReference type="InterPro" id="IPR019819">
    <property type="entry name" value="Carboxylesterase_B_CS"/>
</dbReference>
<feature type="chain" id="PRO_5044976790" description="Carboxylic ester hydrolase" evidence="4">
    <location>
        <begin position="19"/>
        <end position="530"/>
    </location>
</feature>
<dbReference type="InterPro" id="IPR029058">
    <property type="entry name" value="AB_hydrolase_fold"/>
</dbReference>
<proteinExistence type="inferred from homology"/>
<evidence type="ECO:0000256" key="4">
    <source>
        <dbReference type="RuleBase" id="RU361235"/>
    </source>
</evidence>
<feature type="signal peptide" evidence="4">
    <location>
        <begin position="1"/>
        <end position="18"/>
    </location>
</feature>
<evidence type="ECO:0000256" key="2">
    <source>
        <dbReference type="ARBA" id="ARBA00022801"/>
    </source>
</evidence>
<evidence type="ECO:0000259" key="5">
    <source>
        <dbReference type="Pfam" id="PF00135"/>
    </source>
</evidence>
<dbReference type="EC" id="3.1.1.-" evidence="4"/>
<comment type="similarity">
    <text evidence="1 4">Belongs to the type-B carboxylesterase/lipase family.</text>
</comment>
<dbReference type="Gene3D" id="3.40.50.1820">
    <property type="entry name" value="alpha/beta hydrolase"/>
    <property type="match status" value="1"/>
</dbReference>
<dbReference type="InterPro" id="IPR019826">
    <property type="entry name" value="Carboxylesterase_B_AS"/>
</dbReference>